<evidence type="ECO:0000259" key="1">
    <source>
        <dbReference type="SMART" id="SM00507"/>
    </source>
</evidence>
<evidence type="ECO:0000313" key="3">
    <source>
        <dbReference type="Proteomes" id="UP000184404"/>
    </source>
</evidence>
<accession>A0A1M4YWA5</accession>
<evidence type="ECO:0000313" key="2">
    <source>
        <dbReference type="EMBL" id="SHF10104.1"/>
    </source>
</evidence>
<gene>
    <name evidence="2" type="ORF">SAMN02745190_01833</name>
</gene>
<sequence length="302" mass="35235">MAKKSGIEQHRGIMNAFAAVLKKLNISGEDVELARRKLQLPKIDHALELKLKTTGLEVENGLRNENIEFCSPNSFIFYKRRPMMVYIKDQYHSMEQHEKGKFNPFHICYCEQLQENIRKNKLQRYVVTNNLSGEFIVNLKVKGYDGEIFFEEEGRTERLHVCQSCLRMLNWKNFNRYCNNTGIGVWYNGGDPAGRFNIVRRFSIKEFFAKVEDEYFAGKLNLYSAAASLDDAYRLTGKEKFELKESRGFKCEYCGQRKRPDALQIHHKDHNKGNNSPKNLAVICEDCHDHIHEIEGGFKQLH</sequence>
<keyword evidence="2" id="KW-0255">Endonuclease</keyword>
<dbReference type="GO" id="GO:0004519">
    <property type="term" value="F:endonuclease activity"/>
    <property type="evidence" value="ECO:0007669"/>
    <property type="project" value="UniProtKB-KW"/>
</dbReference>
<reference evidence="2 3" key="1">
    <citation type="submission" date="2016-11" db="EMBL/GenBank/DDBJ databases">
        <authorList>
            <person name="Jaros S."/>
            <person name="Januszkiewicz K."/>
            <person name="Wedrychowicz H."/>
        </authorList>
    </citation>
    <scope>NUCLEOTIDE SEQUENCE [LARGE SCALE GENOMIC DNA]</scope>
    <source>
        <strain evidence="2 3">DSM 10502</strain>
    </source>
</reference>
<dbReference type="GO" id="GO:0003676">
    <property type="term" value="F:nucleic acid binding"/>
    <property type="evidence" value="ECO:0007669"/>
    <property type="project" value="InterPro"/>
</dbReference>
<dbReference type="SMART" id="SM00507">
    <property type="entry name" value="HNHc"/>
    <property type="match status" value="1"/>
</dbReference>
<keyword evidence="2" id="KW-0378">Hydrolase</keyword>
<dbReference type="EMBL" id="FQUG01000007">
    <property type="protein sequence ID" value="SHF10104.1"/>
    <property type="molecule type" value="Genomic_DNA"/>
</dbReference>
<feature type="domain" description="HNH nuclease" evidence="1">
    <location>
        <begin position="239"/>
        <end position="289"/>
    </location>
</feature>
<protein>
    <submittedName>
        <fullName evidence="2">HNH endonuclease</fullName>
    </submittedName>
</protein>
<name>A0A1M4YWA5_9FIRM</name>
<dbReference type="InterPro" id="IPR003615">
    <property type="entry name" value="HNH_nuc"/>
</dbReference>
<organism evidence="2 3">
    <name type="scientific">Schwartzia succinivorans DSM 10502</name>
    <dbReference type="NCBI Taxonomy" id="1123243"/>
    <lineage>
        <taxon>Bacteria</taxon>
        <taxon>Bacillati</taxon>
        <taxon>Bacillota</taxon>
        <taxon>Negativicutes</taxon>
        <taxon>Selenomonadales</taxon>
        <taxon>Selenomonadaceae</taxon>
        <taxon>Schwartzia</taxon>
    </lineage>
</organism>
<dbReference type="Pfam" id="PF01844">
    <property type="entry name" value="HNH"/>
    <property type="match status" value="1"/>
</dbReference>
<dbReference type="RefSeq" id="WP_072935924.1">
    <property type="nucleotide sequence ID" value="NZ_FQUG01000007.1"/>
</dbReference>
<proteinExistence type="predicted"/>
<keyword evidence="2" id="KW-0540">Nuclease</keyword>
<dbReference type="GO" id="GO:0008270">
    <property type="term" value="F:zinc ion binding"/>
    <property type="evidence" value="ECO:0007669"/>
    <property type="project" value="InterPro"/>
</dbReference>
<dbReference type="AlphaFoldDB" id="A0A1M4YWA5"/>
<dbReference type="Gene3D" id="1.10.30.50">
    <property type="match status" value="1"/>
</dbReference>
<dbReference type="CDD" id="cd00085">
    <property type="entry name" value="HNHc"/>
    <property type="match status" value="1"/>
</dbReference>
<dbReference type="OrthoDB" id="9811997at2"/>
<dbReference type="InterPro" id="IPR002711">
    <property type="entry name" value="HNH"/>
</dbReference>
<dbReference type="Proteomes" id="UP000184404">
    <property type="component" value="Unassembled WGS sequence"/>
</dbReference>
<dbReference type="STRING" id="1123243.SAMN02745190_01833"/>
<keyword evidence="3" id="KW-1185">Reference proteome</keyword>